<comment type="catalytic activity">
    <reaction evidence="1 11">
        <text>5-(2-hydroxyethyl)-4-methylthiazole + ATP = 4-methyl-5-(2-phosphooxyethyl)-thiazole + ADP + H(+)</text>
        <dbReference type="Rhea" id="RHEA:24212"/>
        <dbReference type="ChEBI" id="CHEBI:15378"/>
        <dbReference type="ChEBI" id="CHEBI:17957"/>
        <dbReference type="ChEBI" id="CHEBI:30616"/>
        <dbReference type="ChEBI" id="CHEBI:58296"/>
        <dbReference type="ChEBI" id="CHEBI:456216"/>
        <dbReference type="EC" id="2.7.1.50"/>
    </reaction>
</comment>
<comment type="caution">
    <text evidence="12">The sequence shown here is derived from an EMBL/GenBank/DDBJ whole genome shotgun (WGS) entry which is preliminary data.</text>
</comment>
<keyword evidence="8 11" id="KW-0067">ATP-binding</keyword>
<evidence type="ECO:0000256" key="3">
    <source>
        <dbReference type="ARBA" id="ARBA00004868"/>
    </source>
</evidence>
<keyword evidence="9 11" id="KW-0460">Magnesium</keyword>
<evidence type="ECO:0000313" key="12">
    <source>
        <dbReference type="EMBL" id="HIT74909.1"/>
    </source>
</evidence>
<dbReference type="GO" id="GO:0005524">
    <property type="term" value="F:ATP binding"/>
    <property type="evidence" value="ECO:0007669"/>
    <property type="project" value="UniProtKB-UniRule"/>
</dbReference>
<dbReference type="GO" id="GO:0004417">
    <property type="term" value="F:hydroxyethylthiazole kinase activity"/>
    <property type="evidence" value="ECO:0007669"/>
    <property type="project" value="UniProtKB-UniRule"/>
</dbReference>
<organism evidence="12 13">
    <name type="scientific">Candidatus Avipropionibacterium avicola</name>
    <dbReference type="NCBI Taxonomy" id="2840701"/>
    <lineage>
        <taxon>Bacteria</taxon>
        <taxon>Bacillati</taxon>
        <taxon>Actinomycetota</taxon>
        <taxon>Actinomycetes</taxon>
        <taxon>Propionibacteriales</taxon>
        <taxon>Propionibacteriaceae</taxon>
        <taxon>Propionibacteriaceae incertae sedis</taxon>
        <taxon>Candidatus Avipropionibacterium</taxon>
    </lineage>
</organism>
<reference evidence="12" key="2">
    <citation type="journal article" date="2021" name="PeerJ">
        <title>Extensive microbial diversity within the chicken gut microbiome revealed by metagenomics and culture.</title>
        <authorList>
            <person name="Gilroy R."/>
            <person name="Ravi A."/>
            <person name="Getino M."/>
            <person name="Pursley I."/>
            <person name="Horton D.L."/>
            <person name="Alikhan N.F."/>
            <person name="Baker D."/>
            <person name="Gharbi K."/>
            <person name="Hall N."/>
            <person name="Watson M."/>
            <person name="Adriaenssens E.M."/>
            <person name="Foster-Nyarko E."/>
            <person name="Jarju S."/>
            <person name="Secka A."/>
            <person name="Antonio M."/>
            <person name="Oren A."/>
            <person name="Chaudhuri R.R."/>
            <person name="La Ragione R."/>
            <person name="Hildebrand F."/>
            <person name="Pallen M.J."/>
        </authorList>
    </citation>
    <scope>NUCLEOTIDE SEQUENCE</scope>
    <source>
        <strain evidence="12">ChiGjej1B1-24693</strain>
    </source>
</reference>
<dbReference type="InterPro" id="IPR029056">
    <property type="entry name" value="Ribokinase-like"/>
</dbReference>
<reference evidence="12" key="1">
    <citation type="submission" date="2020-10" db="EMBL/GenBank/DDBJ databases">
        <authorList>
            <person name="Gilroy R."/>
        </authorList>
    </citation>
    <scope>NUCLEOTIDE SEQUENCE</scope>
    <source>
        <strain evidence="12">ChiGjej1B1-24693</strain>
    </source>
</reference>
<dbReference type="AlphaFoldDB" id="A0A9D1GWY2"/>
<evidence type="ECO:0000256" key="8">
    <source>
        <dbReference type="ARBA" id="ARBA00022840"/>
    </source>
</evidence>
<evidence type="ECO:0000256" key="6">
    <source>
        <dbReference type="ARBA" id="ARBA00022741"/>
    </source>
</evidence>
<evidence type="ECO:0000256" key="10">
    <source>
        <dbReference type="ARBA" id="ARBA00022977"/>
    </source>
</evidence>
<proteinExistence type="inferred from homology"/>
<evidence type="ECO:0000256" key="11">
    <source>
        <dbReference type="HAMAP-Rule" id="MF_00228"/>
    </source>
</evidence>
<evidence type="ECO:0000313" key="13">
    <source>
        <dbReference type="Proteomes" id="UP000886842"/>
    </source>
</evidence>
<dbReference type="PIRSF" id="PIRSF000513">
    <property type="entry name" value="Thz_kinase"/>
    <property type="match status" value="1"/>
</dbReference>
<protein>
    <recommendedName>
        <fullName evidence="11">Hydroxyethylthiazole kinase</fullName>
        <ecNumber evidence="11">2.7.1.50</ecNumber>
    </recommendedName>
    <alternativeName>
        <fullName evidence="11">4-methyl-5-beta-hydroxyethylthiazole kinase</fullName>
        <shortName evidence="11">TH kinase</shortName>
        <shortName evidence="11">Thz kinase</shortName>
    </alternativeName>
</protein>
<dbReference type="GO" id="GO:0009229">
    <property type="term" value="P:thiamine diphosphate biosynthetic process"/>
    <property type="evidence" value="ECO:0007669"/>
    <property type="project" value="UniProtKB-UniRule"/>
</dbReference>
<name>A0A9D1GWY2_9ACTN</name>
<feature type="binding site" evidence="11">
    <location>
        <position position="174"/>
    </location>
    <ligand>
        <name>ATP</name>
        <dbReference type="ChEBI" id="CHEBI:30616"/>
    </ligand>
</feature>
<comment type="cofactor">
    <cofactor evidence="2 11">
        <name>Mg(2+)</name>
        <dbReference type="ChEBI" id="CHEBI:18420"/>
    </cofactor>
</comment>
<dbReference type="GO" id="GO:0000287">
    <property type="term" value="F:magnesium ion binding"/>
    <property type="evidence" value="ECO:0007669"/>
    <property type="project" value="UniProtKB-UniRule"/>
</dbReference>
<keyword evidence="4 11" id="KW-0808">Transferase</keyword>
<evidence type="ECO:0000256" key="2">
    <source>
        <dbReference type="ARBA" id="ARBA00001946"/>
    </source>
</evidence>
<feature type="binding site" evidence="11">
    <location>
        <position position="124"/>
    </location>
    <ligand>
        <name>ATP</name>
        <dbReference type="ChEBI" id="CHEBI:30616"/>
    </ligand>
</feature>
<sequence>MTVPTVEAVCSAWGQLRSEQPLVQCLTNVVVAGWTANVLLAARAAPVMVDNPFEAGDCARHASATLVNLGTPQQATADGMREAVRARQATGQGWVLDPVAVGVLGWRTELAHELAAIAPPSLVRGNASEIAALAPESAGAPDSGRGVDATTTPEAVLPEARALAAQWGSVVAVSGETDHVVSPDGEVVRLRHGHPWLTRVTGSGCALGALAAGCAAVSDPFTGAVAATAGLTLAAEDAARGAGGPGSFAPALLDALDQLGPDAMAERLVLTTGEG</sequence>
<comment type="pathway">
    <text evidence="3 11">Cofactor biosynthesis; thiamine diphosphate biosynthesis; 4-methyl-5-(2-phosphoethyl)-thiazole from 5-(2-hydroxyethyl)-4-methylthiazole: step 1/1.</text>
</comment>
<gene>
    <name evidence="11 12" type="primary">thiM</name>
    <name evidence="12" type="ORF">IAA98_04930</name>
</gene>
<evidence type="ECO:0000256" key="5">
    <source>
        <dbReference type="ARBA" id="ARBA00022723"/>
    </source>
</evidence>
<keyword evidence="7 11" id="KW-0418">Kinase</keyword>
<comment type="similarity">
    <text evidence="11">Belongs to the Thz kinase family.</text>
</comment>
<dbReference type="InterPro" id="IPR000417">
    <property type="entry name" value="Hyethyz_kinase"/>
</dbReference>
<comment type="function">
    <text evidence="11">Catalyzes the phosphorylation of the hydroxyl group of 4-methyl-5-beta-hydroxyethylthiazole (THZ).</text>
</comment>
<dbReference type="EC" id="2.7.1.50" evidence="11"/>
<evidence type="ECO:0000256" key="7">
    <source>
        <dbReference type="ARBA" id="ARBA00022777"/>
    </source>
</evidence>
<dbReference type="GO" id="GO:0009228">
    <property type="term" value="P:thiamine biosynthetic process"/>
    <property type="evidence" value="ECO:0007669"/>
    <property type="project" value="UniProtKB-KW"/>
</dbReference>
<keyword evidence="10 11" id="KW-0784">Thiamine biosynthesis</keyword>
<dbReference type="HAMAP" id="MF_00228">
    <property type="entry name" value="Thz_kinase"/>
    <property type="match status" value="1"/>
</dbReference>
<feature type="binding site" evidence="11">
    <location>
        <position position="48"/>
    </location>
    <ligand>
        <name>substrate</name>
    </ligand>
</feature>
<keyword evidence="5 11" id="KW-0479">Metal-binding</keyword>
<dbReference type="EMBL" id="DVLP01000148">
    <property type="protein sequence ID" value="HIT74909.1"/>
    <property type="molecule type" value="Genomic_DNA"/>
</dbReference>
<dbReference type="Proteomes" id="UP000886842">
    <property type="component" value="Unassembled WGS sequence"/>
</dbReference>
<dbReference type="CDD" id="cd01170">
    <property type="entry name" value="THZ_kinase"/>
    <property type="match status" value="1"/>
</dbReference>
<evidence type="ECO:0000256" key="1">
    <source>
        <dbReference type="ARBA" id="ARBA00001771"/>
    </source>
</evidence>
<dbReference type="NCBIfam" id="NF006830">
    <property type="entry name" value="PRK09355.1"/>
    <property type="match status" value="1"/>
</dbReference>
<dbReference type="Pfam" id="PF02110">
    <property type="entry name" value="HK"/>
    <property type="match status" value="1"/>
</dbReference>
<dbReference type="Gene3D" id="3.40.1190.20">
    <property type="match status" value="1"/>
</dbReference>
<keyword evidence="6 11" id="KW-0547">Nucleotide-binding</keyword>
<dbReference type="PRINTS" id="PR01099">
    <property type="entry name" value="HYETHTZKNASE"/>
</dbReference>
<feature type="binding site" evidence="11">
    <location>
        <position position="202"/>
    </location>
    <ligand>
        <name>substrate</name>
    </ligand>
</feature>
<dbReference type="SUPFAM" id="SSF53613">
    <property type="entry name" value="Ribokinase-like"/>
    <property type="match status" value="1"/>
</dbReference>
<accession>A0A9D1GWY2</accession>
<evidence type="ECO:0000256" key="9">
    <source>
        <dbReference type="ARBA" id="ARBA00022842"/>
    </source>
</evidence>
<evidence type="ECO:0000256" key="4">
    <source>
        <dbReference type="ARBA" id="ARBA00022679"/>
    </source>
</evidence>